<dbReference type="Pfam" id="PF04500">
    <property type="entry name" value="FLYWCH"/>
    <property type="match status" value="1"/>
</dbReference>
<dbReference type="InterPro" id="IPR007588">
    <property type="entry name" value="Znf_FLYWCH"/>
</dbReference>
<protein>
    <recommendedName>
        <fullName evidence="4">FLYWCH-type domain-containing protein</fullName>
    </recommendedName>
</protein>
<evidence type="ECO:0000256" key="2">
    <source>
        <dbReference type="ARBA" id="ARBA00022771"/>
    </source>
</evidence>
<evidence type="ECO:0000256" key="3">
    <source>
        <dbReference type="ARBA" id="ARBA00022833"/>
    </source>
</evidence>
<dbReference type="Gene3D" id="2.20.25.240">
    <property type="match status" value="1"/>
</dbReference>
<feature type="non-terminal residue" evidence="5">
    <location>
        <position position="163"/>
    </location>
</feature>
<dbReference type="OrthoDB" id="10029846at2759"/>
<reference evidence="5 6" key="1">
    <citation type="journal article" date="2018" name="Sci. Rep.">
        <title>Genomic signatures of local adaptation to the degree of environmental predictability in rotifers.</title>
        <authorList>
            <person name="Franch-Gras L."/>
            <person name="Hahn C."/>
            <person name="Garcia-Roger E.M."/>
            <person name="Carmona M.J."/>
            <person name="Serra M."/>
            <person name="Gomez A."/>
        </authorList>
    </citation>
    <scope>NUCLEOTIDE SEQUENCE [LARGE SCALE GENOMIC DNA]</scope>
    <source>
        <strain evidence="5">HYR1</strain>
    </source>
</reference>
<proteinExistence type="predicted"/>
<evidence type="ECO:0000256" key="1">
    <source>
        <dbReference type="ARBA" id="ARBA00022723"/>
    </source>
</evidence>
<evidence type="ECO:0000313" key="5">
    <source>
        <dbReference type="EMBL" id="RMZ98416.1"/>
    </source>
</evidence>
<evidence type="ECO:0000259" key="4">
    <source>
        <dbReference type="Pfam" id="PF04500"/>
    </source>
</evidence>
<sequence length="163" mass="18902">SIINFWSIWQDFFISKIPVKDGSKKKISSEIKRVESHKNFSVDDNSESDNFYLSKTIRNGQKLCSFGYIYTKERTTKKGFIHWKCEDTLTCSGRAHSEGEDVEITIAHSHKPDIARKNKLINDEKIKELAIKSKDNPRDILIETQKCDDEDVVLKSSYNNVRQ</sequence>
<keyword evidence="3" id="KW-0862">Zinc</keyword>
<name>A0A3M7PH11_BRAPC</name>
<keyword evidence="6" id="KW-1185">Reference proteome</keyword>
<dbReference type="Proteomes" id="UP000276133">
    <property type="component" value="Unassembled WGS sequence"/>
</dbReference>
<gene>
    <name evidence="5" type="ORF">BpHYR1_035319</name>
</gene>
<evidence type="ECO:0000313" key="6">
    <source>
        <dbReference type="Proteomes" id="UP000276133"/>
    </source>
</evidence>
<dbReference type="EMBL" id="REGN01010787">
    <property type="protein sequence ID" value="RMZ98416.1"/>
    <property type="molecule type" value="Genomic_DNA"/>
</dbReference>
<feature type="non-terminal residue" evidence="5">
    <location>
        <position position="1"/>
    </location>
</feature>
<comment type="caution">
    <text evidence="5">The sequence shown here is derived from an EMBL/GenBank/DDBJ whole genome shotgun (WGS) entry which is preliminary data.</text>
</comment>
<keyword evidence="2" id="KW-0863">Zinc-finger</keyword>
<dbReference type="AlphaFoldDB" id="A0A3M7PH11"/>
<accession>A0A3M7PH11</accession>
<feature type="domain" description="FLYWCH-type" evidence="4">
    <location>
        <begin position="55"/>
        <end position="110"/>
    </location>
</feature>
<dbReference type="GO" id="GO:0008270">
    <property type="term" value="F:zinc ion binding"/>
    <property type="evidence" value="ECO:0007669"/>
    <property type="project" value="UniProtKB-KW"/>
</dbReference>
<keyword evidence="1" id="KW-0479">Metal-binding</keyword>
<organism evidence="5 6">
    <name type="scientific">Brachionus plicatilis</name>
    <name type="common">Marine rotifer</name>
    <name type="synonym">Brachionus muelleri</name>
    <dbReference type="NCBI Taxonomy" id="10195"/>
    <lineage>
        <taxon>Eukaryota</taxon>
        <taxon>Metazoa</taxon>
        <taxon>Spiralia</taxon>
        <taxon>Gnathifera</taxon>
        <taxon>Rotifera</taxon>
        <taxon>Eurotatoria</taxon>
        <taxon>Monogononta</taxon>
        <taxon>Pseudotrocha</taxon>
        <taxon>Ploima</taxon>
        <taxon>Brachionidae</taxon>
        <taxon>Brachionus</taxon>
    </lineage>
</organism>